<dbReference type="EMBL" id="MU266910">
    <property type="protein sequence ID" value="KAH7917877.1"/>
    <property type="molecule type" value="Genomic_DNA"/>
</dbReference>
<accession>A0ACB8AX64</accession>
<organism evidence="1 2">
    <name type="scientific">Leucogyrophana mollusca</name>
    <dbReference type="NCBI Taxonomy" id="85980"/>
    <lineage>
        <taxon>Eukaryota</taxon>
        <taxon>Fungi</taxon>
        <taxon>Dikarya</taxon>
        <taxon>Basidiomycota</taxon>
        <taxon>Agaricomycotina</taxon>
        <taxon>Agaricomycetes</taxon>
        <taxon>Agaricomycetidae</taxon>
        <taxon>Boletales</taxon>
        <taxon>Boletales incertae sedis</taxon>
        <taxon>Leucogyrophana</taxon>
    </lineage>
</organism>
<sequence>MVKEVPRVAISEPDSRPQSPITIQITVPVEAYQSLEDGQEISVSLRKGWRHSVACFSGRSISVLPQGPSHRPTHAPPHAPPHVPPPSPPHAPSRLYRTNQGRNGLAPSYSGHLSRSPSREELHAQFDSISEAYHEAGRARAKSAGNRSKAAAEAQSARGFRLAEYNHYDDLLHAMPGHPCLLYPLPKGTITPQHPQYAARGADKRFFVITKGLAVGAFYGRWDVIRKLVDGVPGAVYKKVNSFAESKAKFDSMYPEGIEIISPIGTTFY</sequence>
<evidence type="ECO:0000313" key="1">
    <source>
        <dbReference type="EMBL" id="KAH7917877.1"/>
    </source>
</evidence>
<reference evidence="1" key="1">
    <citation type="journal article" date="2021" name="New Phytol.">
        <title>Evolutionary innovations through gain and loss of genes in the ectomycorrhizal Boletales.</title>
        <authorList>
            <person name="Wu G."/>
            <person name="Miyauchi S."/>
            <person name="Morin E."/>
            <person name="Kuo A."/>
            <person name="Drula E."/>
            <person name="Varga T."/>
            <person name="Kohler A."/>
            <person name="Feng B."/>
            <person name="Cao Y."/>
            <person name="Lipzen A."/>
            <person name="Daum C."/>
            <person name="Hundley H."/>
            <person name="Pangilinan J."/>
            <person name="Johnson J."/>
            <person name="Barry K."/>
            <person name="LaButti K."/>
            <person name="Ng V."/>
            <person name="Ahrendt S."/>
            <person name="Min B."/>
            <person name="Choi I.G."/>
            <person name="Park H."/>
            <person name="Plett J.M."/>
            <person name="Magnuson J."/>
            <person name="Spatafora J.W."/>
            <person name="Nagy L.G."/>
            <person name="Henrissat B."/>
            <person name="Grigoriev I.V."/>
            <person name="Yang Z.L."/>
            <person name="Xu J."/>
            <person name="Martin F.M."/>
        </authorList>
    </citation>
    <scope>NUCLEOTIDE SEQUENCE</scope>
    <source>
        <strain evidence="1">KUC20120723A-06</strain>
    </source>
</reference>
<gene>
    <name evidence="1" type="ORF">BV22DRAFT_1135041</name>
</gene>
<name>A0ACB8AX64_9AGAM</name>
<comment type="caution">
    <text evidence="1">The sequence shown here is derived from an EMBL/GenBank/DDBJ whole genome shotgun (WGS) entry which is preliminary data.</text>
</comment>
<keyword evidence="2" id="KW-1185">Reference proteome</keyword>
<dbReference type="Proteomes" id="UP000790709">
    <property type="component" value="Unassembled WGS sequence"/>
</dbReference>
<evidence type="ECO:0000313" key="2">
    <source>
        <dbReference type="Proteomes" id="UP000790709"/>
    </source>
</evidence>
<proteinExistence type="predicted"/>
<protein>
    <submittedName>
        <fullName evidence="1">Uncharacterized protein</fullName>
    </submittedName>
</protein>